<dbReference type="AlphaFoldDB" id="A0A9K3LZZ7"/>
<evidence type="ECO:0000256" key="4">
    <source>
        <dbReference type="ARBA" id="ARBA00022968"/>
    </source>
</evidence>
<proteinExistence type="predicted"/>
<dbReference type="OrthoDB" id="42904at2759"/>
<keyword evidence="5" id="KW-1133">Transmembrane helix</keyword>
<evidence type="ECO:0000313" key="9">
    <source>
        <dbReference type="EMBL" id="KAG7369736.1"/>
    </source>
</evidence>
<sequence>MIHSCVSTFFRSIASVVLGAAPAAPLGSRRQHERCGSSLLLSLGFIAVMISRTMFQNMNGVADESFKLKTQLTGIDSNPEILNPLANSNSFNISNVSTSTAIDWMGIQPRVWEPYPASRQLCFNPDKLRVGRNSDNPFPVFSIPFNESFVAKRGILFLKPMKVGGSTASGINLRIAKNMAERLGRDYPFCENNFDHAMGFMMSGRNRSESFLWTLLRDPTKRAISGFYHFDVSRYGVEPSLENFKATLSNKTDFYLRLHYFGRFPSHGNEKQKVKSANEIMKKYDFMAITERFDESMVILQMLLKAHNVTMGDLLYINAKSNNGYDDGGYKGKCTFIRQAELTPEMKKFVSTKEWREQIQWDNAFYAAANRSLDMTIDLLGRETVEQKVELYRWAQSIVKDRCAGEARLKCTTSGVKRQPNETNCLFSDSGCAYECLDAFVADELMLAY</sequence>
<evidence type="ECO:0000256" key="7">
    <source>
        <dbReference type="ARBA" id="ARBA00023136"/>
    </source>
</evidence>
<keyword evidence="3" id="KW-0812">Transmembrane</keyword>
<comment type="caution">
    <text evidence="9">The sequence shown here is derived from an EMBL/GenBank/DDBJ whole genome shotgun (WGS) entry which is preliminary data.</text>
</comment>
<dbReference type="InterPro" id="IPR009729">
    <property type="entry name" value="Gal-3-0_sulfotransfrase"/>
</dbReference>
<dbReference type="EMBL" id="JAGRRH010000005">
    <property type="protein sequence ID" value="KAG7369736.1"/>
    <property type="molecule type" value="Genomic_DNA"/>
</dbReference>
<evidence type="ECO:0000256" key="3">
    <source>
        <dbReference type="ARBA" id="ARBA00022692"/>
    </source>
</evidence>
<dbReference type="GO" id="GO:0001733">
    <property type="term" value="F:galactosylceramide sulfotransferase activity"/>
    <property type="evidence" value="ECO:0007669"/>
    <property type="project" value="InterPro"/>
</dbReference>
<dbReference type="PANTHER" id="PTHR14647">
    <property type="entry name" value="GALACTOSE-3-O-SULFOTRANSFERASE"/>
    <property type="match status" value="1"/>
</dbReference>
<reference evidence="9" key="1">
    <citation type="journal article" date="2021" name="Sci. Rep.">
        <title>Diploid genomic architecture of Nitzschia inconspicua, an elite biomass production diatom.</title>
        <authorList>
            <person name="Oliver A."/>
            <person name="Podell S."/>
            <person name="Pinowska A."/>
            <person name="Traller J.C."/>
            <person name="Smith S.R."/>
            <person name="McClure R."/>
            <person name="Beliaev A."/>
            <person name="Bohutskyi P."/>
            <person name="Hill E.A."/>
            <person name="Rabines A."/>
            <person name="Zheng H."/>
            <person name="Allen L.Z."/>
            <person name="Kuo A."/>
            <person name="Grigoriev I.V."/>
            <person name="Allen A.E."/>
            <person name="Hazlebeck D."/>
            <person name="Allen E.E."/>
        </authorList>
    </citation>
    <scope>NUCLEOTIDE SEQUENCE</scope>
    <source>
        <strain evidence="9">Hildebrandi</strain>
    </source>
</reference>
<accession>A0A9K3LZZ7</accession>
<dbReference type="PANTHER" id="PTHR14647:SF87">
    <property type="entry name" value="PUTATIVE-RELATED"/>
    <property type="match status" value="1"/>
</dbReference>
<organism evidence="9 10">
    <name type="scientific">Nitzschia inconspicua</name>
    <dbReference type="NCBI Taxonomy" id="303405"/>
    <lineage>
        <taxon>Eukaryota</taxon>
        <taxon>Sar</taxon>
        <taxon>Stramenopiles</taxon>
        <taxon>Ochrophyta</taxon>
        <taxon>Bacillariophyta</taxon>
        <taxon>Bacillariophyceae</taxon>
        <taxon>Bacillariophycidae</taxon>
        <taxon>Bacillariales</taxon>
        <taxon>Bacillariaceae</taxon>
        <taxon>Nitzschia</taxon>
    </lineage>
</organism>
<keyword evidence="2" id="KW-0808">Transferase</keyword>
<comment type="subcellular location">
    <subcellularLocation>
        <location evidence="1">Golgi apparatus membrane</location>
        <topology evidence="1">Single-pass type II membrane protein</topology>
    </subcellularLocation>
</comment>
<evidence type="ECO:0000256" key="8">
    <source>
        <dbReference type="ARBA" id="ARBA00023180"/>
    </source>
</evidence>
<keyword evidence="4" id="KW-0735">Signal-anchor</keyword>
<evidence type="ECO:0000313" key="10">
    <source>
        <dbReference type="Proteomes" id="UP000693970"/>
    </source>
</evidence>
<gene>
    <name evidence="9" type="ORF">IV203_027482</name>
</gene>
<protein>
    <submittedName>
        <fullName evidence="9">Galactose-3-O-sulfotransferase</fullName>
    </submittedName>
</protein>
<dbReference type="GO" id="GO:0000139">
    <property type="term" value="C:Golgi membrane"/>
    <property type="evidence" value="ECO:0007669"/>
    <property type="project" value="UniProtKB-SubCell"/>
</dbReference>
<evidence type="ECO:0000256" key="1">
    <source>
        <dbReference type="ARBA" id="ARBA00004323"/>
    </source>
</evidence>
<reference evidence="9" key="2">
    <citation type="submission" date="2021-04" db="EMBL/GenBank/DDBJ databases">
        <authorList>
            <person name="Podell S."/>
        </authorList>
    </citation>
    <scope>NUCLEOTIDE SEQUENCE</scope>
    <source>
        <strain evidence="9">Hildebrandi</strain>
    </source>
</reference>
<keyword evidence="8" id="KW-0325">Glycoprotein</keyword>
<evidence type="ECO:0000256" key="5">
    <source>
        <dbReference type="ARBA" id="ARBA00022989"/>
    </source>
</evidence>
<keyword evidence="6" id="KW-0333">Golgi apparatus</keyword>
<keyword evidence="10" id="KW-1185">Reference proteome</keyword>
<dbReference type="GO" id="GO:0009247">
    <property type="term" value="P:glycolipid biosynthetic process"/>
    <property type="evidence" value="ECO:0007669"/>
    <property type="project" value="InterPro"/>
</dbReference>
<keyword evidence="7" id="KW-0472">Membrane</keyword>
<name>A0A9K3LZZ7_9STRA</name>
<evidence type="ECO:0000256" key="6">
    <source>
        <dbReference type="ARBA" id="ARBA00023034"/>
    </source>
</evidence>
<evidence type="ECO:0000256" key="2">
    <source>
        <dbReference type="ARBA" id="ARBA00022679"/>
    </source>
</evidence>
<dbReference type="Proteomes" id="UP000693970">
    <property type="component" value="Unassembled WGS sequence"/>
</dbReference>